<dbReference type="SUPFAM" id="SSF117916">
    <property type="entry name" value="Fe-S cluster assembly (FSCA) domain-like"/>
    <property type="match status" value="1"/>
</dbReference>
<dbReference type="Pfam" id="PF01883">
    <property type="entry name" value="FeS_assembly_P"/>
    <property type="match status" value="1"/>
</dbReference>
<dbReference type="Proteomes" id="UP000317178">
    <property type="component" value="Chromosome"/>
</dbReference>
<sequence>MSTELELIDALKEVIDPELMVNIVDLGLIYDVSQEEGKVLVEMTLTSPACPAGPQIVQQAQMALVRLKDVDEAEIKLTMSPPWTPERMTDEARDELGIF</sequence>
<dbReference type="OrthoDB" id="9805360at2"/>
<dbReference type="PANTHER" id="PTHR42831:SF1">
    <property type="entry name" value="FE-S PROTEIN MATURATION AUXILIARY FACTOR YITW"/>
    <property type="match status" value="1"/>
</dbReference>
<accession>A0A518CL71</accession>
<dbReference type="EMBL" id="CP036281">
    <property type="protein sequence ID" value="QDU79978.1"/>
    <property type="molecule type" value="Genomic_DNA"/>
</dbReference>
<name>A0A518CL71_9PLAN</name>
<dbReference type="Gene3D" id="3.30.300.130">
    <property type="entry name" value="Fe-S cluster assembly (FSCA)"/>
    <property type="match status" value="1"/>
</dbReference>
<evidence type="ECO:0000313" key="3">
    <source>
        <dbReference type="EMBL" id="QDU79978.1"/>
    </source>
</evidence>
<organism evidence="3 4">
    <name type="scientific">Polystyrenella longa</name>
    <dbReference type="NCBI Taxonomy" id="2528007"/>
    <lineage>
        <taxon>Bacteria</taxon>
        <taxon>Pseudomonadati</taxon>
        <taxon>Planctomycetota</taxon>
        <taxon>Planctomycetia</taxon>
        <taxon>Planctomycetales</taxon>
        <taxon>Planctomycetaceae</taxon>
        <taxon>Polystyrenella</taxon>
    </lineage>
</organism>
<dbReference type="PANTHER" id="PTHR42831">
    <property type="entry name" value="FE-S PROTEIN MATURATION AUXILIARY FACTOR YITW"/>
    <property type="match status" value="1"/>
</dbReference>
<dbReference type="KEGG" id="plon:Pla110_17000"/>
<feature type="compositionally biased region" description="Basic and acidic residues" evidence="1">
    <location>
        <begin position="87"/>
        <end position="99"/>
    </location>
</feature>
<protein>
    <recommendedName>
        <fullName evidence="2">MIP18 family-like domain-containing protein</fullName>
    </recommendedName>
</protein>
<dbReference type="InterPro" id="IPR052339">
    <property type="entry name" value="Fe-S_Maturation_MIP18"/>
</dbReference>
<feature type="region of interest" description="Disordered" evidence="1">
    <location>
        <begin position="79"/>
        <end position="99"/>
    </location>
</feature>
<dbReference type="RefSeq" id="WP_144995008.1">
    <property type="nucleotide sequence ID" value="NZ_CP036281.1"/>
</dbReference>
<evidence type="ECO:0000256" key="1">
    <source>
        <dbReference type="SAM" id="MobiDB-lite"/>
    </source>
</evidence>
<keyword evidence="4" id="KW-1185">Reference proteome</keyword>
<reference evidence="3 4" key="1">
    <citation type="submission" date="2019-02" db="EMBL/GenBank/DDBJ databases">
        <title>Deep-cultivation of Planctomycetes and their phenomic and genomic characterization uncovers novel biology.</title>
        <authorList>
            <person name="Wiegand S."/>
            <person name="Jogler M."/>
            <person name="Boedeker C."/>
            <person name="Pinto D."/>
            <person name="Vollmers J."/>
            <person name="Rivas-Marin E."/>
            <person name="Kohn T."/>
            <person name="Peeters S.H."/>
            <person name="Heuer A."/>
            <person name="Rast P."/>
            <person name="Oberbeckmann S."/>
            <person name="Bunk B."/>
            <person name="Jeske O."/>
            <person name="Meyerdierks A."/>
            <person name="Storesund J.E."/>
            <person name="Kallscheuer N."/>
            <person name="Luecker S."/>
            <person name="Lage O.M."/>
            <person name="Pohl T."/>
            <person name="Merkel B.J."/>
            <person name="Hornburger P."/>
            <person name="Mueller R.-W."/>
            <person name="Bruemmer F."/>
            <person name="Labrenz M."/>
            <person name="Spormann A.M."/>
            <person name="Op den Camp H."/>
            <person name="Overmann J."/>
            <person name="Amann R."/>
            <person name="Jetten M.S.M."/>
            <person name="Mascher T."/>
            <person name="Medema M.H."/>
            <person name="Devos D.P."/>
            <person name="Kaster A.-K."/>
            <person name="Ovreas L."/>
            <person name="Rohde M."/>
            <person name="Galperin M.Y."/>
            <person name="Jogler C."/>
        </authorList>
    </citation>
    <scope>NUCLEOTIDE SEQUENCE [LARGE SCALE GENOMIC DNA]</scope>
    <source>
        <strain evidence="3 4">Pla110</strain>
    </source>
</reference>
<evidence type="ECO:0000313" key="4">
    <source>
        <dbReference type="Proteomes" id="UP000317178"/>
    </source>
</evidence>
<dbReference type="InterPro" id="IPR002744">
    <property type="entry name" value="MIP18-like"/>
</dbReference>
<dbReference type="AlphaFoldDB" id="A0A518CL71"/>
<gene>
    <name evidence="3" type="ORF">Pla110_17000</name>
</gene>
<evidence type="ECO:0000259" key="2">
    <source>
        <dbReference type="Pfam" id="PF01883"/>
    </source>
</evidence>
<proteinExistence type="predicted"/>
<dbReference type="InterPro" id="IPR034904">
    <property type="entry name" value="FSCA_dom_sf"/>
</dbReference>
<feature type="domain" description="MIP18 family-like" evidence="2">
    <location>
        <begin position="7"/>
        <end position="74"/>
    </location>
</feature>